<evidence type="ECO:0000313" key="3">
    <source>
        <dbReference type="Proteomes" id="UP000593562"/>
    </source>
</evidence>
<dbReference type="Proteomes" id="UP000593562">
    <property type="component" value="Unassembled WGS sequence"/>
</dbReference>
<dbReference type="Pfam" id="PF05904">
    <property type="entry name" value="DUF863"/>
    <property type="match status" value="1"/>
</dbReference>
<sequence length="688" mass="77857">MLVHGDFDLNCVQRGTQSLKQVLKQKILNQEALFRNQVHELHRLYEIQKALMQDTGYTEFDRHYFYNARGRSSIVPLTPPKNYESFEKEARFSSMSKVGSAQFTGEELVERQHGACEMIQWRSIDQQIPANDFISCVDKNLPKNYNCWDNSSKILEFKHPHFDGNGLDPESLELSLRLGDENRRKWSAMRTLFDKKTYSGPQNFIDLEEPTEMISNGNKKHATSPGCTAPTPFLVAKLESKFSVVSDPTISKSVAKDLAPEIGEISSMVDDCEYFHDRNSVNKAFKGHHKDILWEGLFNKKQDFTSGKAGHVDLSKVQLDHLSCYSNDPVVEYESSVVVRENDAVNLALMDSSSDIIREKIWERKSKSIEKVDSEMCLSGSNSTVLRHSIGPCENLDHQCGEDKNEEVGLKSELQKCAVTGQAGCENSYVEANEALGGSHQNQNTFQDGHGDKSYASCKSIRISDNDSSSETRKSEVLAVSSKFSGFNQYSGTDLGSQVIETTASDHDRRSSNSGDMKHKSCDNKDSAEVDCLIEIAAQSLLQISLDNSSYLDPRKQAGSNEMENNKEELPQCSSDSYELMVLQLTESTVDDDSVSSKLFEVNEKETRDFSMKLRRGRRMKDFQKEILPGLASLSRHEIREDINIMEAVLRSREYRKMRAKTADKRDWCTPVRSKRSRLNYAGRRNIS</sequence>
<feature type="compositionally biased region" description="Basic and acidic residues" evidence="1">
    <location>
        <begin position="504"/>
        <end position="523"/>
    </location>
</feature>
<dbReference type="AlphaFoldDB" id="A0A7J7CLC5"/>
<dbReference type="OrthoDB" id="786875at2759"/>
<comment type="caution">
    <text evidence="2">The sequence shown here is derived from an EMBL/GenBank/DDBJ whole genome shotgun (WGS) entry which is preliminary data.</text>
</comment>
<dbReference type="InterPro" id="IPR008581">
    <property type="entry name" value="DUF863_pln"/>
</dbReference>
<evidence type="ECO:0000256" key="1">
    <source>
        <dbReference type="SAM" id="MobiDB-lite"/>
    </source>
</evidence>
<gene>
    <name evidence="2" type="ORF">HS088_TW15G00384</name>
</gene>
<protein>
    <submittedName>
        <fullName evidence="2">Uncharacterized protein</fullName>
    </submittedName>
</protein>
<evidence type="ECO:0000313" key="2">
    <source>
        <dbReference type="EMBL" id="KAF5734887.1"/>
    </source>
</evidence>
<dbReference type="PANTHER" id="PTHR33167:SF29">
    <property type="entry name" value="T28K15.14 PROTEIN"/>
    <property type="match status" value="1"/>
</dbReference>
<dbReference type="PANTHER" id="PTHR33167">
    <property type="entry name" value="TRANSCRIPTION FACTOR, PUTATIVE (DUF863)-RELATED"/>
    <property type="match status" value="1"/>
</dbReference>
<feature type="region of interest" description="Disordered" evidence="1">
    <location>
        <begin position="503"/>
        <end position="523"/>
    </location>
</feature>
<name>A0A7J7CLC5_TRIWF</name>
<dbReference type="InParanoid" id="A0A7J7CLC5"/>
<keyword evidence="3" id="KW-1185">Reference proteome</keyword>
<organism evidence="2 3">
    <name type="scientific">Tripterygium wilfordii</name>
    <name type="common">Thunder God vine</name>
    <dbReference type="NCBI Taxonomy" id="458696"/>
    <lineage>
        <taxon>Eukaryota</taxon>
        <taxon>Viridiplantae</taxon>
        <taxon>Streptophyta</taxon>
        <taxon>Embryophyta</taxon>
        <taxon>Tracheophyta</taxon>
        <taxon>Spermatophyta</taxon>
        <taxon>Magnoliopsida</taxon>
        <taxon>eudicotyledons</taxon>
        <taxon>Gunneridae</taxon>
        <taxon>Pentapetalae</taxon>
        <taxon>rosids</taxon>
        <taxon>fabids</taxon>
        <taxon>Celastrales</taxon>
        <taxon>Celastraceae</taxon>
        <taxon>Tripterygium</taxon>
    </lineage>
</organism>
<dbReference type="EMBL" id="JAAARO010000015">
    <property type="protein sequence ID" value="KAF5734887.1"/>
    <property type="molecule type" value="Genomic_DNA"/>
</dbReference>
<accession>A0A7J7CLC5</accession>
<reference evidence="2 3" key="1">
    <citation type="journal article" date="2020" name="Nat. Commun.">
        <title>Genome of Tripterygium wilfordii and identification of cytochrome P450 involved in triptolide biosynthesis.</title>
        <authorList>
            <person name="Tu L."/>
            <person name="Su P."/>
            <person name="Zhang Z."/>
            <person name="Gao L."/>
            <person name="Wang J."/>
            <person name="Hu T."/>
            <person name="Zhou J."/>
            <person name="Zhang Y."/>
            <person name="Zhao Y."/>
            <person name="Liu Y."/>
            <person name="Song Y."/>
            <person name="Tong Y."/>
            <person name="Lu Y."/>
            <person name="Yang J."/>
            <person name="Xu C."/>
            <person name="Jia M."/>
            <person name="Peters R.J."/>
            <person name="Huang L."/>
            <person name="Gao W."/>
        </authorList>
    </citation>
    <scope>NUCLEOTIDE SEQUENCE [LARGE SCALE GENOMIC DNA]</scope>
    <source>
        <strain evidence="3">cv. XIE 37</strain>
        <tissue evidence="2">Leaf</tissue>
    </source>
</reference>
<proteinExistence type="predicted"/>